<sequence>MLRDPSEANKRELALQQRKAKQIINKNKRIWEKPRIETIENSYKNNTKLFFEKANEVKNGFIPRSSIMKEDKGTLVSDKEEVTKEYKKVF</sequence>
<organism evidence="1 2">
    <name type="scientific">Macrosiphum euphorbiae</name>
    <name type="common">potato aphid</name>
    <dbReference type="NCBI Taxonomy" id="13131"/>
    <lineage>
        <taxon>Eukaryota</taxon>
        <taxon>Metazoa</taxon>
        <taxon>Ecdysozoa</taxon>
        <taxon>Arthropoda</taxon>
        <taxon>Hexapoda</taxon>
        <taxon>Insecta</taxon>
        <taxon>Pterygota</taxon>
        <taxon>Neoptera</taxon>
        <taxon>Paraneoptera</taxon>
        <taxon>Hemiptera</taxon>
        <taxon>Sternorrhyncha</taxon>
        <taxon>Aphidomorpha</taxon>
        <taxon>Aphidoidea</taxon>
        <taxon>Aphididae</taxon>
        <taxon>Macrosiphini</taxon>
        <taxon>Macrosiphum</taxon>
    </lineage>
</organism>
<protein>
    <submittedName>
        <fullName evidence="1">Uncharacterized protein</fullName>
    </submittedName>
</protein>
<gene>
    <name evidence="1" type="ORF">MEUPH1_LOCUS9410</name>
</gene>
<reference evidence="1 2" key="1">
    <citation type="submission" date="2023-01" db="EMBL/GenBank/DDBJ databases">
        <authorList>
            <person name="Whitehead M."/>
        </authorList>
    </citation>
    <scope>NUCLEOTIDE SEQUENCE [LARGE SCALE GENOMIC DNA]</scope>
</reference>
<comment type="caution">
    <text evidence="1">The sequence shown here is derived from an EMBL/GenBank/DDBJ whole genome shotgun (WGS) entry which is preliminary data.</text>
</comment>
<proteinExistence type="predicted"/>
<name>A0AAV0WBK8_9HEMI</name>
<accession>A0AAV0WBK8</accession>
<dbReference type="EMBL" id="CARXXK010000002">
    <property type="protein sequence ID" value="CAI6353270.1"/>
    <property type="molecule type" value="Genomic_DNA"/>
</dbReference>
<evidence type="ECO:0000313" key="2">
    <source>
        <dbReference type="Proteomes" id="UP001160148"/>
    </source>
</evidence>
<dbReference type="Proteomes" id="UP001160148">
    <property type="component" value="Unassembled WGS sequence"/>
</dbReference>
<keyword evidence="2" id="KW-1185">Reference proteome</keyword>
<dbReference type="AlphaFoldDB" id="A0AAV0WBK8"/>
<evidence type="ECO:0000313" key="1">
    <source>
        <dbReference type="EMBL" id="CAI6353270.1"/>
    </source>
</evidence>